<dbReference type="OrthoDB" id="5835829at2759"/>
<dbReference type="PANTHER" id="PTHR48047">
    <property type="entry name" value="GLYCOSYLTRANSFERASE"/>
    <property type="match status" value="1"/>
</dbReference>
<dbReference type="EMBL" id="RWGY01000004">
    <property type="protein sequence ID" value="TVU46094.1"/>
    <property type="molecule type" value="Genomic_DNA"/>
</dbReference>
<gene>
    <name evidence="4" type="ORF">EJB05_05612</name>
</gene>
<comment type="caution">
    <text evidence="4">The sequence shown here is derived from an EMBL/GenBank/DDBJ whole genome shotgun (WGS) entry which is preliminary data.</text>
</comment>
<keyword evidence="2" id="KW-0808">Transferase</keyword>
<comment type="similarity">
    <text evidence="1">Belongs to the UDP-glycosyltransferase family.</text>
</comment>
<protein>
    <submittedName>
        <fullName evidence="4">Uncharacterized protein</fullName>
    </submittedName>
</protein>
<accession>A0A5J9WFP6</accession>
<reference evidence="4 5" key="1">
    <citation type="journal article" date="2019" name="Sci. Rep.">
        <title>A high-quality genome of Eragrostis curvula grass provides insights into Poaceae evolution and supports new strategies to enhance forage quality.</title>
        <authorList>
            <person name="Carballo J."/>
            <person name="Santos B.A.C.M."/>
            <person name="Zappacosta D."/>
            <person name="Garbus I."/>
            <person name="Selva J.P."/>
            <person name="Gallo C.A."/>
            <person name="Diaz A."/>
            <person name="Albertini E."/>
            <person name="Caccamo M."/>
            <person name="Echenique V."/>
        </authorList>
    </citation>
    <scope>NUCLEOTIDE SEQUENCE [LARGE SCALE GENOMIC DNA]</scope>
    <source>
        <strain evidence="5">cv. Victoria</strain>
        <tissue evidence="4">Leaf</tissue>
    </source>
</reference>
<dbReference type="Proteomes" id="UP000324897">
    <property type="component" value="Chromosome 5"/>
</dbReference>
<feature type="non-terminal residue" evidence="4">
    <location>
        <position position="1"/>
    </location>
</feature>
<dbReference type="SUPFAM" id="SSF53756">
    <property type="entry name" value="UDP-Glycosyltransferase/glycogen phosphorylase"/>
    <property type="match status" value="1"/>
</dbReference>
<evidence type="ECO:0000313" key="4">
    <source>
        <dbReference type="EMBL" id="TVU46094.1"/>
    </source>
</evidence>
<evidence type="ECO:0000256" key="2">
    <source>
        <dbReference type="ARBA" id="ARBA00022679"/>
    </source>
</evidence>
<dbReference type="Pfam" id="PF00201">
    <property type="entry name" value="UDPGT"/>
    <property type="match status" value="1"/>
</dbReference>
<feature type="region of interest" description="Disordered" evidence="3">
    <location>
        <begin position="28"/>
        <end position="53"/>
    </location>
</feature>
<dbReference type="Gramene" id="TVU46094">
    <property type="protein sequence ID" value="TVU46094"/>
    <property type="gene ID" value="EJB05_05612"/>
</dbReference>
<organism evidence="4 5">
    <name type="scientific">Eragrostis curvula</name>
    <name type="common">weeping love grass</name>
    <dbReference type="NCBI Taxonomy" id="38414"/>
    <lineage>
        <taxon>Eukaryota</taxon>
        <taxon>Viridiplantae</taxon>
        <taxon>Streptophyta</taxon>
        <taxon>Embryophyta</taxon>
        <taxon>Tracheophyta</taxon>
        <taxon>Spermatophyta</taxon>
        <taxon>Magnoliopsida</taxon>
        <taxon>Liliopsida</taxon>
        <taxon>Poales</taxon>
        <taxon>Poaceae</taxon>
        <taxon>PACMAD clade</taxon>
        <taxon>Chloridoideae</taxon>
        <taxon>Eragrostideae</taxon>
        <taxon>Eragrostidinae</taxon>
        <taxon>Eragrostis</taxon>
    </lineage>
</organism>
<keyword evidence="5" id="KW-1185">Reference proteome</keyword>
<evidence type="ECO:0000313" key="5">
    <source>
        <dbReference type="Proteomes" id="UP000324897"/>
    </source>
</evidence>
<dbReference type="Gene3D" id="3.40.50.2000">
    <property type="entry name" value="Glycogen Phosphorylase B"/>
    <property type="match status" value="1"/>
</dbReference>
<dbReference type="PANTHER" id="PTHR48047:SF107">
    <property type="entry name" value="UDP-GLYCOSYLTRANSFERASE 92A1-LIKE"/>
    <property type="match status" value="1"/>
</dbReference>
<name>A0A5J9WFP6_9POAL</name>
<evidence type="ECO:0000256" key="3">
    <source>
        <dbReference type="SAM" id="MobiDB-lite"/>
    </source>
</evidence>
<feature type="compositionally biased region" description="Low complexity" evidence="3">
    <location>
        <begin position="32"/>
        <end position="45"/>
    </location>
</feature>
<dbReference type="GO" id="GO:0035251">
    <property type="term" value="F:UDP-glucosyltransferase activity"/>
    <property type="evidence" value="ECO:0007669"/>
    <property type="project" value="TreeGrafter"/>
</dbReference>
<evidence type="ECO:0000256" key="1">
    <source>
        <dbReference type="ARBA" id="ARBA00009995"/>
    </source>
</evidence>
<sequence length="187" mass="20400">MGTARTDAALTNTVELEPKGLAMLRRTLGSKASTSPASSATSGSRRGSRSERAPATVNRGFLIRGWAPQLRILAHGATGAFLSHCRWNSVLESLARGVPIIGWPLRSTMSRCWRRSGGCVWRRPAGTWSARTRGEVKKALAEALETVLGESAVMRQQVAVVREMMKKECLGREQWNVEDGAARVLEN</sequence>
<proteinExistence type="inferred from homology"/>
<dbReference type="InterPro" id="IPR002213">
    <property type="entry name" value="UDP_glucos_trans"/>
</dbReference>
<dbReference type="AlphaFoldDB" id="A0A5J9WFP6"/>